<dbReference type="InterPro" id="IPR015797">
    <property type="entry name" value="NUDIX_hydrolase-like_dom_sf"/>
</dbReference>
<dbReference type="SUPFAM" id="SSF56281">
    <property type="entry name" value="Metallo-hydrolase/oxidoreductase"/>
    <property type="match status" value="1"/>
</dbReference>
<dbReference type="AlphaFoldDB" id="A0A6I6H8J7"/>
<gene>
    <name evidence="9" type="ORF">GOQ09_09935</name>
</gene>
<reference evidence="9 10" key="1">
    <citation type="submission" date="2019-12" db="EMBL/GenBank/DDBJ databases">
        <title>Hybrid Genome Assemblies of two High G+C Isolates from Undergraduate Microbiology Courses.</title>
        <authorList>
            <person name="Ne Ville C.J."/>
            <person name="Enright D."/>
            <person name="Hernandez I."/>
            <person name="Dodsworth J."/>
            <person name="Orwin P.M."/>
        </authorList>
    </citation>
    <scope>NUCLEOTIDE SEQUENCE [LARGE SCALE GENOMIC DNA]</scope>
    <source>
        <strain evidence="9 10">CSUSB</strain>
    </source>
</reference>
<evidence type="ECO:0000256" key="1">
    <source>
        <dbReference type="ARBA" id="ARBA00001936"/>
    </source>
</evidence>
<dbReference type="OrthoDB" id="9788263at2"/>
<dbReference type="PANTHER" id="PTHR12318:SF0">
    <property type="entry name" value="ACYL-COENZYME A DIPHOSPHATASE NUDT19"/>
    <property type="match status" value="1"/>
</dbReference>
<evidence type="ECO:0000256" key="4">
    <source>
        <dbReference type="ARBA" id="ARBA00022801"/>
    </source>
</evidence>
<accession>A0A6I6H8J7</accession>
<comment type="cofactor">
    <cofactor evidence="2">
        <name>Mg(2+)</name>
        <dbReference type="ChEBI" id="CHEBI:18420"/>
    </cofactor>
</comment>
<dbReference type="InterPro" id="IPR036866">
    <property type="entry name" value="RibonucZ/Hydroxyglut_hydro"/>
</dbReference>
<dbReference type="SUPFAM" id="SSF55811">
    <property type="entry name" value="Nudix"/>
    <property type="match status" value="1"/>
</dbReference>
<evidence type="ECO:0000256" key="2">
    <source>
        <dbReference type="ARBA" id="ARBA00001946"/>
    </source>
</evidence>
<keyword evidence="6" id="KW-0464">Manganese</keyword>
<sequence>MNAKPSATAPANPPQPAPRPTRTAATLILLRDGAEGMEVLLLRRAEKADDQNSGASVFPGGVVDTHDRSLHLMCKGLDDAGASRRLGVAEGGLDYYAAAVRECFEEAGVLFACDAEDRVVELDRLPASRLEAMRHAAEQGTDALLAMCDAQGWRLAVDRLAYFSHWLTPPGMPRRFDTRFFIAEMPAGQSVKPDGRETVEHMWLKPADAVLPDRGLKLMNVTRRTLEQLAAFESTASCMAHARGLAGIALNMPRLADGPAGRRAVNIDEAAYQEISRLDPDGTGHARYALEAGLAMQLSARVRRVTGSAGASSAEPGANSYFVGGESGSWALIDPLPHGTVPSDLLRNAAPGEVRWLLSTAPRTEAAENALESLRSSWPGAVVLWPAPGESLDLGGATLVARSAPGGTSAPALQFLLAEERTLFTGAADPAAVHASDEVEWIAPANGFLLRHGA</sequence>
<dbReference type="Proteomes" id="UP000425817">
    <property type="component" value="Chromosome"/>
</dbReference>
<evidence type="ECO:0000256" key="6">
    <source>
        <dbReference type="ARBA" id="ARBA00023211"/>
    </source>
</evidence>
<keyword evidence="4" id="KW-0378">Hydrolase</keyword>
<evidence type="ECO:0000256" key="7">
    <source>
        <dbReference type="SAM" id="MobiDB-lite"/>
    </source>
</evidence>
<evidence type="ECO:0000256" key="5">
    <source>
        <dbReference type="ARBA" id="ARBA00022842"/>
    </source>
</evidence>
<dbReference type="Gene3D" id="3.90.79.10">
    <property type="entry name" value="Nucleoside Triphosphate Pyrophosphohydrolase"/>
    <property type="match status" value="1"/>
</dbReference>
<dbReference type="CDD" id="cd18870">
    <property type="entry name" value="NUDIX_AcylCoAdiphos_Nudt19"/>
    <property type="match status" value="1"/>
</dbReference>
<dbReference type="InterPro" id="IPR039121">
    <property type="entry name" value="NUDT19"/>
</dbReference>
<dbReference type="Pfam" id="PF00293">
    <property type="entry name" value="NUDIX"/>
    <property type="match status" value="1"/>
</dbReference>
<dbReference type="GO" id="GO:0016818">
    <property type="term" value="F:hydrolase activity, acting on acid anhydrides, in phosphorus-containing anhydrides"/>
    <property type="evidence" value="ECO:0007669"/>
    <property type="project" value="InterPro"/>
</dbReference>
<keyword evidence="3" id="KW-0479">Metal-binding</keyword>
<protein>
    <submittedName>
        <fullName evidence="9">NUDIX domain-containing protein</fullName>
    </submittedName>
</protein>
<dbReference type="PANTHER" id="PTHR12318">
    <property type="entry name" value="TESTOSTERONE-REGULATED PROTEIN RP2"/>
    <property type="match status" value="1"/>
</dbReference>
<feature type="region of interest" description="Disordered" evidence="7">
    <location>
        <begin position="1"/>
        <end position="22"/>
    </location>
</feature>
<dbReference type="PROSITE" id="PS51462">
    <property type="entry name" value="NUDIX"/>
    <property type="match status" value="1"/>
</dbReference>
<evidence type="ECO:0000313" key="9">
    <source>
        <dbReference type="EMBL" id="QGW81889.1"/>
    </source>
</evidence>
<evidence type="ECO:0000259" key="8">
    <source>
        <dbReference type="PROSITE" id="PS51462"/>
    </source>
</evidence>
<feature type="domain" description="Nudix hydrolase" evidence="8">
    <location>
        <begin position="20"/>
        <end position="230"/>
    </location>
</feature>
<evidence type="ECO:0000313" key="10">
    <source>
        <dbReference type="Proteomes" id="UP000425817"/>
    </source>
</evidence>
<comment type="cofactor">
    <cofactor evidence="1">
        <name>Mn(2+)</name>
        <dbReference type="ChEBI" id="CHEBI:29035"/>
    </cofactor>
</comment>
<dbReference type="EMBL" id="CP046622">
    <property type="protein sequence ID" value="QGW81889.1"/>
    <property type="molecule type" value="Genomic_DNA"/>
</dbReference>
<name>A0A6I6H8J7_VARPD</name>
<evidence type="ECO:0000256" key="3">
    <source>
        <dbReference type="ARBA" id="ARBA00022723"/>
    </source>
</evidence>
<dbReference type="GO" id="GO:0046872">
    <property type="term" value="F:metal ion binding"/>
    <property type="evidence" value="ECO:0007669"/>
    <property type="project" value="UniProtKB-KW"/>
</dbReference>
<dbReference type="RefSeq" id="WP_157613273.1">
    <property type="nucleotide sequence ID" value="NZ_CP046622.1"/>
</dbReference>
<organism evidence="9 10">
    <name type="scientific">Variovorax paradoxus</name>
    <dbReference type="NCBI Taxonomy" id="34073"/>
    <lineage>
        <taxon>Bacteria</taxon>
        <taxon>Pseudomonadati</taxon>
        <taxon>Pseudomonadota</taxon>
        <taxon>Betaproteobacteria</taxon>
        <taxon>Burkholderiales</taxon>
        <taxon>Comamonadaceae</taxon>
        <taxon>Variovorax</taxon>
    </lineage>
</organism>
<proteinExistence type="predicted"/>
<keyword evidence="5" id="KW-0460">Magnesium</keyword>
<dbReference type="InterPro" id="IPR000086">
    <property type="entry name" value="NUDIX_hydrolase_dom"/>
</dbReference>